<name>A0A6I9QAI4_ELAGV</name>
<dbReference type="PANTHER" id="PTHR48436">
    <property type="entry name" value="2, PUTATIVE-RELATED"/>
    <property type="match status" value="1"/>
</dbReference>
<organism evidence="2 3">
    <name type="scientific">Elaeis guineensis var. tenera</name>
    <name type="common">Oil palm</name>
    <dbReference type="NCBI Taxonomy" id="51953"/>
    <lineage>
        <taxon>Eukaryota</taxon>
        <taxon>Viridiplantae</taxon>
        <taxon>Streptophyta</taxon>
        <taxon>Embryophyta</taxon>
        <taxon>Tracheophyta</taxon>
        <taxon>Spermatophyta</taxon>
        <taxon>Magnoliopsida</taxon>
        <taxon>Liliopsida</taxon>
        <taxon>Arecaceae</taxon>
        <taxon>Arecoideae</taxon>
        <taxon>Cocoseae</taxon>
        <taxon>Elaeidinae</taxon>
        <taxon>Elaeis</taxon>
    </lineage>
</organism>
<evidence type="ECO:0000256" key="1">
    <source>
        <dbReference type="SAM" id="Phobius"/>
    </source>
</evidence>
<dbReference type="InterPro" id="IPR055276">
    <property type="entry name" value="NHL41-like"/>
</dbReference>
<dbReference type="AlphaFoldDB" id="A0A6I9QAI4"/>
<keyword evidence="1" id="KW-1133">Transmembrane helix</keyword>
<dbReference type="Proteomes" id="UP000504607">
    <property type="component" value="Unplaced"/>
</dbReference>
<keyword evidence="1" id="KW-0472">Membrane</keyword>
<proteinExistence type="predicted"/>
<dbReference type="InParanoid" id="A0A6I9QAI4"/>
<sequence>MANQSIGEEQEALFQSSPCALYYVQSPSTASHANSHPSESAFLSPFTHETFDNNQSREGSRFTLSRYSSSRGSNNSFLHEKKMAYDDLQSNDSRFKSGGRQRLKIITGDEDDAGDGIRRRNGLWKFVSLDPSSSFFCVAFQVIWRLLLSMGLALFVFYLATKPPAPNVSFKIAAVKQFHLGEGLDNTGVVTKILTCNCSMDMEADNYSKVFGLQIRPPTIEMAFGRFKFASSQGEESYVGSESSLTSRQYVGAKNKPMYGAGRSMQDLLESGRGLPLVVRVKSRSSYHVVWSLVRPRYHHHAECLLILKGSYDEKHHTQIYNSTCIFSTSHA</sequence>
<keyword evidence="2" id="KW-1185">Reference proteome</keyword>
<evidence type="ECO:0000313" key="3">
    <source>
        <dbReference type="RefSeq" id="XP_010906070.1"/>
    </source>
</evidence>
<evidence type="ECO:0000313" key="2">
    <source>
        <dbReference type="Proteomes" id="UP000504607"/>
    </source>
</evidence>
<accession>A0A6I9QAI4</accession>
<dbReference type="RefSeq" id="XP_010906070.1">
    <property type="nucleotide sequence ID" value="XM_010907768.3"/>
</dbReference>
<feature type="transmembrane region" description="Helical" evidence="1">
    <location>
        <begin position="142"/>
        <end position="161"/>
    </location>
</feature>
<reference evidence="3" key="1">
    <citation type="submission" date="2025-08" db="UniProtKB">
        <authorList>
            <consortium name="RefSeq"/>
        </authorList>
    </citation>
    <scope>IDENTIFICATION</scope>
</reference>
<dbReference type="GeneID" id="105033113"/>
<keyword evidence="1" id="KW-0812">Transmembrane</keyword>
<dbReference type="OrthoDB" id="777193at2759"/>
<dbReference type="FunCoup" id="A0A6I9QAI4">
    <property type="interactions" value="1275"/>
</dbReference>
<dbReference type="KEGG" id="egu:105033113"/>
<protein>
    <submittedName>
        <fullName evidence="3">Uncharacterized protein LOC105033113</fullName>
    </submittedName>
</protein>
<gene>
    <name evidence="3" type="primary">LOC105033113</name>
</gene>
<dbReference type="PANTHER" id="PTHR48436:SF1">
    <property type="entry name" value="2, PUTATIVE-RELATED"/>
    <property type="match status" value="1"/>
</dbReference>